<feature type="binding site" evidence="10 14">
    <location>
        <begin position="195"/>
        <end position="196"/>
    </location>
    <ligand>
        <name>substrate</name>
    </ligand>
</feature>
<evidence type="ECO:0000256" key="14">
    <source>
        <dbReference type="PIRSR" id="PIRSR001461-3"/>
    </source>
</evidence>
<dbReference type="PROSITE" id="PS01086">
    <property type="entry name" value="RIBUL_P_3_EPIMER_2"/>
    <property type="match status" value="1"/>
</dbReference>
<comment type="cofactor">
    <cofactor evidence="2">
        <name>Mn(2+)</name>
        <dbReference type="ChEBI" id="CHEBI:29035"/>
    </cofactor>
</comment>
<dbReference type="NCBIfam" id="NF004076">
    <property type="entry name" value="PRK05581.1-4"/>
    <property type="match status" value="1"/>
</dbReference>
<feature type="active site" description="Proton donor" evidence="10 12">
    <location>
        <position position="173"/>
    </location>
</feature>
<evidence type="ECO:0000256" key="2">
    <source>
        <dbReference type="ARBA" id="ARBA00001936"/>
    </source>
</evidence>
<keyword evidence="13" id="KW-0862">Zinc</keyword>
<dbReference type="GO" id="GO:0005737">
    <property type="term" value="C:cytoplasm"/>
    <property type="evidence" value="ECO:0007669"/>
    <property type="project" value="UniProtKB-ARBA"/>
</dbReference>
<dbReference type="HAMAP" id="MF_02227">
    <property type="entry name" value="RPE"/>
    <property type="match status" value="1"/>
</dbReference>
<evidence type="ECO:0000313" key="16">
    <source>
        <dbReference type="Proteomes" id="UP000198564"/>
    </source>
</evidence>
<dbReference type="RefSeq" id="WP_091631626.1">
    <property type="nucleotide sequence ID" value="NZ_FNYW01000001.1"/>
</dbReference>
<dbReference type="Proteomes" id="UP000198564">
    <property type="component" value="Unassembled WGS sequence"/>
</dbReference>
<comment type="cofactor">
    <cofactor evidence="10 13">
        <name>a divalent metal cation</name>
        <dbReference type="ChEBI" id="CHEBI:60240"/>
    </cofactor>
    <text evidence="10 13">Binds 1 divalent metal cation per subunit.</text>
</comment>
<dbReference type="InterPro" id="IPR026019">
    <property type="entry name" value="Ribul_P_3_epim"/>
</dbReference>
<dbReference type="Pfam" id="PF00834">
    <property type="entry name" value="Ribul_P_3_epim"/>
    <property type="match status" value="1"/>
</dbReference>
<comment type="similarity">
    <text evidence="6 10 11">Belongs to the ribulose-phosphate 3-epimerase family.</text>
</comment>
<dbReference type="EC" id="5.1.3.1" evidence="7 10"/>
<evidence type="ECO:0000256" key="3">
    <source>
        <dbReference type="ARBA" id="ARBA00001941"/>
    </source>
</evidence>
<feature type="binding site" evidence="10 13">
    <location>
        <position position="33"/>
    </location>
    <ligand>
        <name>a divalent metal cation</name>
        <dbReference type="ChEBI" id="CHEBI:60240"/>
    </ligand>
</feature>
<comment type="function">
    <text evidence="10">Catalyzes the reversible epimerization of D-ribulose 5-phosphate to D-xylulose 5-phosphate.</text>
</comment>
<comment type="cofactor">
    <cofactor evidence="3">
        <name>Co(2+)</name>
        <dbReference type="ChEBI" id="CHEBI:48828"/>
    </cofactor>
</comment>
<evidence type="ECO:0000256" key="10">
    <source>
        <dbReference type="HAMAP-Rule" id="MF_02227"/>
    </source>
</evidence>
<protein>
    <recommendedName>
        <fullName evidence="7 10">Ribulose-phosphate 3-epimerase</fullName>
        <ecNumber evidence="7 10">5.1.3.1</ecNumber>
    </recommendedName>
</protein>
<dbReference type="GO" id="GO:0004750">
    <property type="term" value="F:D-ribulose-phosphate 3-epimerase activity"/>
    <property type="evidence" value="ECO:0007669"/>
    <property type="project" value="UniProtKB-UniRule"/>
</dbReference>
<evidence type="ECO:0000256" key="6">
    <source>
        <dbReference type="ARBA" id="ARBA00009541"/>
    </source>
</evidence>
<feature type="binding site" evidence="10 14">
    <location>
        <position position="64"/>
    </location>
    <ligand>
        <name>substrate</name>
    </ligand>
</feature>
<dbReference type="InterPro" id="IPR011060">
    <property type="entry name" value="RibuloseP-bd_barrel"/>
</dbReference>
<keyword evidence="13" id="KW-0464">Manganese</keyword>
<dbReference type="PANTHER" id="PTHR11749">
    <property type="entry name" value="RIBULOSE-5-PHOSPHATE-3-EPIMERASE"/>
    <property type="match status" value="1"/>
</dbReference>
<reference evidence="16" key="1">
    <citation type="submission" date="2016-10" db="EMBL/GenBank/DDBJ databases">
        <authorList>
            <person name="Varghese N."/>
            <person name="Submissions S."/>
        </authorList>
    </citation>
    <scope>NUCLEOTIDE SEQUENCE [LARGE SCALE GENOMIC DNA]</scope>
    <source>
        <strain evidence="16">DSM 25751</strain>
    </source>
</reference>
<feature type="binding site" evidence="10 13">
    <location>
        <position position="64"/>
    </location>
    <ligand>
        <name>a divalent metal cation</name>
        <dbReference type="ChEBI" id="CHEBI:60240"/>
    </ligand>
</feature>
<dbReference type="STRING" id="1130080.SAMN04488113_10121"/>
<dbReference type="InterPro" id="IPR013785">
    <property type="entry name" value="Aldolase_TIM"/>
</dbReference>
<dbReference type="EMBL" id="FNYW01000001">
    <property type="protein sequence ID" value="SEI47778.1"/>
    <property type="molecule type" value="Genomic_DNA"/>
</dbReference>
<keyword evidence="9 10" id="KW-0413">Isomerase</keyword>
<feature type="binding site" evidence="10 13">
    <location>
        <position position="173"/>
    </location>
    <ligand>
        <name>a divalent metal cation</name>
        <dbReference type="ChEBI" id="CHEBI:60240"/>
    </ligand>
</feature>
<accession>A0A1H6QVJ4</accession>
<evidence type="ECO:0000256" key="8">
    <source>
        <dbReference type="ARBA" id="ARBA00022723"/>
    </source>
</evidence>
<evidence type="ECO:0000256" key="7">
    <source>
        <dbReference type="ARBA" id="ARBA00013188"/>
    </source>
</evidence>
<feature type="binding site" evidence="14">
    <location>
        <position position="175"/>
    </location>
    <ligand>
        <name>substrate</name>
    </ligand>
</feature>
<comment type="pathway">
    <text evidence="10">Carbohydrate degradation.</text>
</comment>
<keyword evidence="13" id="KW-0170">Cobalt</keyword>
<feature type="active site" description="Proton acceptor" evidence="10 12">
    <location>
        <position position="33"/>
    </location>
</feature>
<proteinExistence type="inferred from homology"/>
<evidence type="ECO:0000256" key="1">
    <source>
        <dbReference type="ARBA" id="ARBA00001782"/>
    </source>
</evidence>
<comment type="cofactor">
    <cofactor evidence="4">
        <name>Zn(2+)</name>
        <dbReference type="ChEBI" id="CHEBI:29105"/>
    </cofactor>
</comment>
<name>A0A1H6QVJ4_9LACT</name>
<comment type="catalytic activity">
    <reaction evidence="1 10 11">
        <text>D-ribulose 5-phosphate = D-xylulose 5-phosphate</text>
        <dbReference type="Rhea" id="RHEA:13677"/>
        <dbReference type="ChEBI" id="CHEBI:57737"/>
        <dbReference type="ChEBI" id="CHEBI:58121"/>
        <dbReference type="EC" id="5.1.3.1"/>
    </reaction>
</comment>
<dbReference type="NCBIfam" id="TIGR01163">
    <property type="entry name" value="rpe"/>
    <property type="match status" value="1"/>
</dbReference>
<feature type="binding site" evidence="10 14">
    <location>
        <begin position="140"/>
        <end position="143"/>
    </location>
    <ligand>
        <name>substrate</name>
    </ligand>
</feature>
<dbReference type="PIRSF" id="PIRSF001461">
    <property type="entry name" value="RPE"/>
    <property type="match status" value="1"/>
</dbReference>
<feature type="binding site" evidence="10">
    <location>
        <begin position="173"/>
        <end position="175"/>
    </location>
    <ligand>
        <name>substrate</name>
    </ligand>
</feature>
<gene>
    <name evidence="10" type="primary">rpe</name>
    <name evidence="15" type="ORF">SAMN04488113_10121</name>
</gene>
<dbReference type="GO" id="GO:0046872">
    <property type="term" value="F:metal ion binding"/>
    <property type="evidence" value="ECO:0007669"/>
    <property type="project" value="UniProtKB-UniRule"/>
</dbReference>
<keyword evidence="16" id="KW-1185">Reference proteome</keyword>
<dbReference type="GO" id="GO:0019323">
    <property type="term" value="P:pentose catabolic process"/>
    <property type="evidence" value="ECO:0007669"/>
    <property type="project" value="UniProtKB-UniRule"/>
</dbReference>
<dbReference type="Gene3D" id="3.20.20.70">
    <property type="entry name" value="Aldolase class I"/>
    <property type="match status" value="1"/>
</dbReference>
<dbReference type="AlphaFoldDB" id="A0A1H6QVJ4"/>
<dbReference type="InterPro" id="IPR000056">
    <property type="entry name" value="Ribul_P_3_epim-like"/>
</dbReference>
<evidence type="ECO:0000313" key="15">
    <source>
        <dbReference type="EMBL" id="SEI47778.1"/>
    </source>
</evidence>
<dbReference type="SUPFAM" id="SSF51366">
    <property type="entry name" value="Ribulose-phoshate binding barrel"/>
    <property type="match status" value="1"/>
</dbReference>
<evidence type="ECO:0000256" key="9">
    <source>
        <dbReference type="ARBA" id="ARBA00023235"/>
    </source>
</evidence>
<dbReference type="CDD" id="cd00429">
    <property type="entry name" value="RPE"/>
    <property type="match status" value="1"/>
</dbReference>
<evidence type="ECO:0000256" key="4">
    <source>
        <dbReference type="ARBA" id="ARBA00001947"/>
    </source>
</evidence>
<dbReference type="FunFam" id="3.20.20.70:FF:000004">
    <property type="entry name" value="Ribulose-phosphate 3-epimerase"/>
    <property type="match status" value="1"/>
</dbReference>
<keyword evidence="8 10" id="KW-0479">Metal-binding</keyword>
<organism evidence="15 16">
    <name type="scientific">Alkalibacterium gilvum</name>
    <dbReference type="NCBI Taxonomy" id="1130080"/>
    <lineage>
        <taxon>Bacteria</taxon>
        <taxon>Bacillati</taxon>
        <taxon>Bacillota</taxon>
        <taxon>Bacilli</taxon>
        <taxon>Lactobacillales</taxon>
        <taxon>Carnobacteriaceae</taxon>
        <taxon>Alkalibacterium</taxon>
    </lineage>
</organism>
<sequence length="219" mass="23904">MKIAPSILSADFANLKDDIKKVEEGGADWIHVDAMDGHFVPNLTFGANIVKAIRPHTELPIDCHLMVENPENYVEGFAEAGADYISIQYESTKHVHRALQLIKKADVKAGIVINPATPVSLLEDILQLVDMVLVMTVNPGFGGQSFIPETVNKIKQLAKLKKEKGYEFLIEVDGGVNASTIKECAEAGAEVFVAGSYVFNADDPKERIQTLKNAVKKSV</sequence>
<dbReference type="OrthoDB" id="1645589at2"/>
<feature type="binding site" evidence="10 14">
    <location>
        <position position="6"/>
    </location>
    <ligand>
        <name>substrate</name>
    </ligand>
</feature>
<evidence type="ECO:0000256" key="12">
    <source>
        <dbReference type="PIRSR" id="PIRSR001461-1"/>
    </source>
</evidence>
<evidence type="ECO:0000256" key="11">
    <source>
        <dbReference type="PIRNR" id="PIRNR001461"/>
    </source>
</evidence>
<evidence type="ECO:0000256" key="13">
    <source>
        <dbReference type="PIRSR" id="PIRSR001461-2"/>
    </source>
</evidence>
<keyword evidence="10 11" id="KW-0119">Carbohydrate metabolism</keyword>
<dbReference type="GO" id="GO:0006098">
    <property type="term" value="P:pentose-phosphate shunt"/>
    <property type="evidence" value="ECO:0007669"/>
    <property type="project" value="UniProtKB-UniRule"/>
</dbReference>
<feature type="binding site" evidence="10 13">
    <location>
        <position position="31"/>
    </location>
    <ligand>
        <name>a divalent metal cation</name>
        <dbReference type="ChEBI" id="CHEBI:60240"/>
    </ligand>
</feature>
<evidence type="ECO:0000256" key="5">
    <source>
        <dbReference type="ARBA" id="ARBA00001954"/>
    </source>
</evidence>
<comment type="cofactor">
    <cofactor evidence="5">
        <name>Fe(2+)</name>
        <dbReference type="ChEBI" id="CHEBI:29033"/>
    </cofactor>
</comment>